<dbReference type="GO" id="GO:0015020">
    <property type="term" value="F:glucuronosyltransferase activity"/>
    <property type="evidence" value="ECO:0007669"/>
    <property type="project" value="UniProtKB-EC"/>
</dbReference>
<comment type="caution">
    <text evidence="7">The sequence shown here is derived from an EMBL/GenBank/DDBJ whole genome shotgun (WGS) entry which is preliminary data.</text>
</comment>
<comment type="catalytic activity">
    <reaction evidence="5">
        <text>glucuronate acceptor + UDP-alpha-D-glucuronate = acceptor beta-D-glucuronoside + UDP + H(+)</text>
        <dbReference type="Rhea" id="RHEA:21032"/>
        <dbReference type="ChEBI" id="CHEBI:15378"/>
        <dbReference type="ChEBI" id="CHEBI:58052"/>
        <dbReference type="ChEBI" id="CHEBI:58223"/>
        <dbReference type="ChEBI" id="CHEBI:132367"/>
        <dbReference type="ChEBI" id="CHEBI:132368"/>
        <dbReference type="EC" id="2.4.1.17"/>
    </reaction>
</comment>
<dbReference type="PANTHER" id="PTHR48043">
    <property type="entry name" value="EG:EG0003.4 PROTEIN-RELATED"/>
    <property type="match status" value="1"/>
</dbReference>
<comment type="similarity">
    <text evidence="1">Belongs to the UDP-glycosyltransferase family.</text>
</comment>
<keyword evidence="8" id="KW-1185">Reference proteome</keyword>
<dbReference type="EMBL" id="JBGFUD010011496">
    <property type="protein sequence ID" value="MFH4983222.1"/>
    <property type="molecule type" value="Genomic_DNA"/>
</dbReference>
<dbReference type="Pfam" id="PF00201">
    <property type="entry name" value="UDPGT"/>
    <property type="match status" value="1"/>
</dbReference>
<keyword evidence="6" id="KW-0812">Transmembrane</keyword>
<dbReference type="PANTHER" id="PTHR48043:SF145">
    <property type="entry name" value="FI06409P-RELATED"/>
    <property type="match status" value="1"/>
</dbReference>
<protein>
    <recommendedName>
        <fullName evidence="2">glucuronosyltransferase</fullName>
        <ecNumber evidence="2">2.4.1.17</ecNumber>
    </recommendedName>
</protein>
<dbReference type="Proteomes" id="UP001608902">
    <property type="component" value="Unassembled WGS sequence"/>
</dbReference>
<evidence type="ECO:0000256" key="3">
    <source>
        <dbReference type="ARBA" id="ARBA00022676"/>
    </source>
</evidence>
<dbReference type="InterPro" id="IPR002213">
    <property type="entry name" value="UDP_glucos_trans"/>
</dbReference>
<evidence type="ECO:0000256" key="4">
    <source>
        <dbReference type="ARBA" id="ARBA00022679"/>
    </source>
</evidence>
<evidence type="ECO:0000256" key="5">
    <source>
        <dbReference type="ARBA" id="ARBA00047475"/>
    </source>
</evidence>
<dbReference type="EC" id="2.4.1.17" evidence="2"/>
<organism evidence="7 8">
    <name type="scientific">Gnathostoma spinigerum</name>
    <dbReference type="NCBI Taxonomy" id="75299"/>
    <lineage>
        <taxon>Eukaryota</taxon>
        <taxon>Metazoa</taxon>
        <taxon>Ecdysozoa</taxon>
        <taxon>Nematoda</taxon>
        <taxon>Chromadorea</taxon>
        <taxon>Rhabditida</taxon>
        <taxon>Spirurina</taxon>
        <taxon>Gnathostomatomorpha</taxon>
        <taxon>Gnathostomatoidea</taxon>
        <taxon>Gnathostomatidae</taxon>
        <taxon>Gnathostoma</taxon>
    </lineage>
</organism>
<keyword evidence="3" id="KW-0328">Glycosyltransferase</keyword>
<evidence type="ECO:0000256" key="1">
    <source>
        <dbReference type="ARBA" id="ARBA00009995"/>
    </source>
</evidence>
<accession>A0ABD6F1I8</accession>
<keyword evidence="6" id="KW-1133">Transmembrane helix</keyword>
<evidence type="ECO:0000256" key="2">
    <source>
        <dbReference type="ARBA" id="ARBA00012544"/>
    </source>
</evidence>
<name>A0ABD6F1I8_9BILA</name>
<dbReference type="InterPro" id="IPR050271">
    <property type="entry name" value="UDP-glycosyltransferase"/>
</dbReference>
<gene>
    <name evidence="7" type="ORF">AB6A40_009931</name>
</gene>
<keyword evidence="6" id="KW-0472">Membrane</keyword>
<sequence>MSWVHLAGSIPCLNILLIIFIAHLQVVTSHKPLKALFYSPTYGHSHLRFIGALAETFADAGHTAHLLIPEWYPSLKENGTTAIKRIIRIEPSFPSQYPKIEFFKKPFMKEEDMRGWHFFENTSVQFCKDLLSNEKLLNELRDEHYDIGYAELIEYCPFGIFRLIKVKSMAIVSALPLIDTIVEAWGIPSPPSYVTDSLQSHVNAPFLSYWQRFLSLVTTFTKRRLFRHLLDAEDKLYKEMIGNEFPNLRDIIQNASVAFINTPPLVEIPRPLSPKIINIGGLVSRLSRKKVLKSGVNMTLPKSDTVLFSLGSITNTSAMPSIMIEAMKEMVTRFPKIHFILKMTTADSEKHFANFPNVQIFEWIDQIALLGVFYCLS</sequence>
<evidence type="ECO:0000256" key="6">
    <source>
        <dbReference type="SAM" id="Phobius"/>
    </source>
</evidence>
<keyword evidence="4" id="KW-0808">Transferase</keyword>
<evidence type="ECO:0000313" key="7">
    <source>
        <dbReference type="EMBL" id="MFH4983222.1"/>
    </source>
</evidence>
<feature type="transmembrane region" description="Helical" evidence="6">
    <location>
        <begin position="6"/>
        <end position="27"/>
    </location>
</feature>
<evidence type="ECO:0000313" key="8">
    <source>
        <dbReference type="Proteomes" id="UP001608902"/>
    </source>
</evidence>
<dbReference type="AlphaFoldDB" id="A0ABD6F1I8"/>
<dbReference type="SUPFAM" id="SSF53756">
    <property type="entry name" value="UDP-Glycosyltransferase/glycogen phosphorylase"/>
    <property type="match status" value="1"/>
</dbReference>
<proteinExistence type="inferred from homology"/>
<reference evidence="7 8" key="1">
    <citation type="submission" date="2024-08" db="EMBL/GenBank/DDBJ databases">
        <title>Gnathostoma spinigerum genome.</title>
        <authorList>
            <person name="Gonzalez-Bertolin B."/>
            <person name="Monzon S."/>
            <person name="Zaballos A."/>
            <person name="Jimenez P."/>
            <person name="Dekumyoy P."/>
            <person name="Varona S."/>
            <person name="Cuesta I."/>
            <person name="Sumanam S."/>
            <person name="Adisakwattana P."/>
            <person name="Gasser R.B."/>
            <person name="Hernandez-Gonzalez A."/>
            <person name="Young N.D."/>
            <person name="Perteguer M.J."/>
        </authorList>
    </citation>
    <scope>NUCLEOTIDE SEQUENCE [LARGE SCALE GENOMIC DNA]</scope>
    <source>
        <strain evidence="7">AL3</strain>
        <tissue evidence="7">Liver</tissue>
    </source>
</reference>